<dbReference type="InterPro" id="IPR001849">
    <property type="entry name" value="PH_domain"/>
</dbReference>
<dbReference type="InterPro" id="IPR011993">
    <property type="entry name" value="PH-like_dom_sf"/>
</dbReference>
<keyword evidence="4" id="KW-1185">Reference proteome</keyword>
<feature type="compositionally biased region" description="Low complexity" evidence="1">
    <location>
        <begin position="170"/>
        <end position="180"/>
    </location>
</feature>
<dbReference type="EMBL" id="LT553800">
    <property type="protein sequence ID" value="SAM02272.1"/>
    <property type="molecule type" value="Genomic_DNA"/>
</dbReference>
<dbReference type="STRING" id="4829.A0A168PF00"/>
<dbReference type="SMART" id="SM00233">
    <property type="entry name" value="PH"/>
    <property type="match status" value="3"/>
</dbReference>
<proteinExistence type="predicted"/>
<dbReference type="SUPFAM" id="SSF50729">
    <property type="entry name" value="PH domain-like"/>
    <property type="match status" value="3"/>
</dbReference>
<dbReference type="AlphaFoldDB" id="A0A168PF00"/>
<dbReference type="InterPro" id="IPR040345">
    <property type="entry name" value="Mug56/Spo71"/>
</dbReference>
<evidence type="ECO:0000313" key="3">
    <source>
        <dbReference type="EMBL" id="SAM02272.1"/>
    </source>
</evidence>
<dbReference type="PANTHER" id="PTHR28076">
    <property type="entry name" value="SPORULATION-SPECIFIC PROTEIN 71"/>
    <property type="match status" value="1"/>
</dbReference>
<accession>A0A168PF00</accession>
<name>A0A168PF00_ABSGL</name>
<evidence type="ECO:0000259" key="2">
    <source>
        <dbReference type="PROSITE" id="PS50003"/>
    </source>
</evidence>
<protein>
    <recommendedName>
        <fullName evidence="2">PH domain-containing protein</fullName>
    </recommendedName>
</protein>
<feature type="compositionally biased region" description="Low complexity" evidence="1">
    <location>
        <begin position="127"/>
        <end position="141"/>
    </location>
</feature>
<dbReference type="Gene3D" id="2.30.29.30">
    <property type="entry name" value="Pleckstrin-homology domain (PH domain)/Phosphotyrosine-binding domain (PTB)"/>
    <property type="match status" value="1"/>
</dbReference>
<feature type="region of interest" description="Disordered" evidence="1">
    <location>
        <begin position="99"/>
        <end position="198"/>
    </location>
</feature>
<gene>
    <name evidence="3" type="primary">ABSGL_08051.1 scaffold 9578</name>
</gene>
<dbReference type="InterPro" id="IPR057379">
    <property type="entry name" value="PH_SPO71"/>
</dbReference>
<evidence type="ECO:0000313" key="4">
    <source>
        <dbReference type="Proteomes" id="UP000078561"/>
    </source>
</evidence>
<dbReference type="GO" id="GO:1902657">
    <property type="term" value="P:protein localization to prospore membrane"/>
    <property type="evidence" value="ECO:0007669"/>
    <property type="project" value="InterPro"/>
</dbReference>
<sequence length="872" mass="98411">MSRIEERRAAVAPLTTNHVLEHLKRRQRYVINISVSLNRFLFLSFPSSLSFFNMAKGISHRVQCSYRIVIGPLDKVPPCSRRISQDSHDELNSVQFLSQCNSMNGGPDKNTPSYYIRTHGQNTTKQNSTTGSSNASNNPAPDMDRPVTASSSSAAHCSHPRQQETLLHNTTTSDATSTTAEQPLSDDGDTHQPPIQPSNDRVVKQDALLCMGSINVGNEKLPTRYKKRDAGSFKQQEGWRQLETVLTPAVLACYDSTALSWPHRTLEHWVSLDGQKDPNLSLYMLSPLDYTFCIQYTPTHAKEPLTLIFRARSFSLCQEWYSSLYQHFPIDARKPLPEQCDIYLPARDLHIHLPLLTDYQHITMDEVKEVVLDLLKEDANGSTLLGQGQSELLLCWTRKDRAEWIFWNSLMDGTPRSDLIFCPQLIEKNHQLEVRPIQHTPCTIVSSDNMSLQEPPPCEGFLTKVTDFEGRILKSWAPQRFYFASFGRFLFVIPSDKAITPDTKTFAVKADGINSGANAGLRSFFVDWVENNPMVDLITPFASDPEATTEIRRRSALVAGACGYIDLTQVVYIQRCDYASGQQNGDGRNYSGQDSLSQLHSDSASTPLLQHHHQEEETEPSWYQQPCIELVMKNGVSIRLQASSLQTCDLWVSCLSDLVLYSNAYLEATRDALGTMDSPRKEGLANDETSTSPSIDTRLWSLCIYTQCHDVVKSGIMYVQSKSVFSQKQFILTTDGRLHYFSMYKRSGDDGKPIATSLHERKGVLELAGAYVYSGLVSSLDSKLPALLDLPPRLFADGVTTSDSNEDCLFTLWIPKRRRVFSSRRQSLIVYGPHQRFPSKGTRWLLLAPSRHEMEHWISSINVTQEQLLRRC</sequence>
<dbReference type="InterPro" id="IPR039486">
    <property type="entry name" value="Mug56/Spo71_PH"/>
</dbReference>
<dbReference type="PROSITE" id="PS50003">
    <property type="entry name" value="PH_DOMAIN"/>
    <property type="match status" value="1"/>
</dbReference>
<dbReference type="OrthoDB" id="5579281at2759"/>
<reference evidence="3" key="1">
    <citation type="submission" date="2016-04" db="EMBL/GenBank/DDBJ databases">
        <authorList>
            <person name="Evans L.H."/>
            <person name="Alamgir A."/>
            <person name="Owens N."/>
            <person name="Weber N.D."/>
            <person name="Virtaneva K."/>
            <person name="Barbian K."/>
            <person name="Babar A."/>
            <person name="Rosenke K."/>
        </authorList>
    </citation>
    <scope>NUCLEOTIDE SEQUENCE [LARGE SCALE GENOMIC DNA]</scope>
    <source>
        <strain evidence="3">CBS 101.48</strain>
    </source>
</reference>
<dbReference type="Pfam" id="PF15404">
    <property type="entry name" value="PH_4"/>
    <property type="match status" value="1"/>
</dbReference>
<dbReference type="OMA" id="DTRIWSY"/>
<dbReference type="Proteomes" id="UP000078561">
    <property type="component" value="Unassembled WGS sequence"/>
</dbReference>
<evidence type="ECO:0000256" key="1">
    <source>
        <dbReference type="SAM" id="MobiDB-lite"/>
    </source>
</evidence>
<dbReference type="InParanoid" id="A0A168PF00"/>
<dbReference type="PANTHER" id="PTHR28076:SF1">
    <property type="entry name" value="PROSPORE MEMBRANE ADAPTER PROTEIN SPO71"/>
    <property type="match status" value="1"/>
</dbReference>
<dbReference type="Pfam" id="PF23207">
    <property type="entry name" value="PH_SPO71"/>
    <property type="match status" value="1"/>
</dbReference>
<feature type="domain" description="PH" evidence="2">
    <location>
        <begin position="710"/>
        <end position="866"/>
    </location>
</feature>
<organism evidence="3">
    <name type="scientific">Absidia glauca</name>
    <name type="common">Pin mould</name>
    <dbReference type="NCBI Taxonomy" id="4829"/>
    <lineage>
        <taxon>Eukaryota</taxon>
        <taxon>Fungi</taxon>
        <taxon>Fungi incertae sedis</taxon>
        <taxon>Mucoromycota</taxon>
        <taxon>Mucoromycotina</taxon>
        <taxon>Mucoromycetes</taxon>
        <taxon>Mucorales</taxon>
        <taxon>Cunninghamellaceae</taxon>
        <taxon>Absidia</taxon>
    </lineage>
</organism>